<keyword evidence="2" id="KW-0812">Transmembrane</keyword>
<dbReference type="RefSeq" id="WP_289232839.1">
    <property type="nucleotide sequence ID" value="NZ_AP027735.1"/>
</dbReference>
<feature type="compositionally biased region" description="Pro residues" evidence="1">
    <location>
        <begin position="179"/>
        <end position="201"/>
    </location>
</feature>
<feature type="region of interest" description="Disordered" evidence="1">
    <location>
        <begin position="171"/>
        <end position="215"/>
    </location>
</feature>
<proteinExistence type="predicted"/>
<organism evidence="3 4">
    <name type="scientific">Barrientosiimonas endolithica</name>
    <dbReference type="NCBI Taxonomy" id="1535208"/>
    <lineage>
        <taxon>Bacteria</taxon>
        <taxon>Bacillati</taxon>
        <taxon>Actinomycetota</taxon>
        <taxon>Actinomycetes</taxon>
        <taxon>Micrococcales</taxon>
        <taxon>Dermacoccaceae</taxon>
        <taxon>Barrientosiimonas</taxon>
    </lineage>
</organism>
<accession>A0ABM8HAV6</accession>
<reference evidence="4" key="1">
    <citation type="journal article" date="2019" name="Int. J. Syst. Evol. Microbiol.">
        <title>The Global Catalogue of Microorganisms (GCM) 10K type strain sequencing project: providing services to taxonomists for standard genome sequencing and annotation.</title>
        <authorList>
            <consortium name="The Broad Institute Genomics Platform"/>
            <consortium name="The Broad Institute Genome Sequencing Center for Infectious Disease"/>
            <person name="Wu L."/>
            <person name="Ma J."/>
        </authorList>
    </citation>
    <scope>NUCLEOTIDE SEQUENCE [LARGE SCALE GENOMIC DNA]</scope>
    <source>
        <strain evidence="4">NBRC 110608</strain>
    </source>
</reference>
<protein>
    <recommendedName>
        <fullName evidence="5">DUF4234 domain-containing protein</fullName>
    </recommendedName>
</protein>
<keyword evidence="2" id="KW-0472">Membrane</keyword>
<evidence type="ECO:0000313" key="3">
    <source>
        <dbReference type="EMBL" id="BDZ58056.1"/>
    </source>
</evidence>
<name>A0ABM8HAV6_9MICO</name>
<evidence type="ECO:0000313" key="4">
    <source>
        <dbReference type="Proteomes" id="UP001321421"/>
    </source>
</evidence>
<keyword evidence="4" id="KW-1185">Reference proteome</keyword>
<sequence length="215" mass="22601">MLGGLTFYADQPARRTRQVVGDLLIPVWVALWVWVGTTVHARSAAAGQGAAKLETAGGDFAGSMTDAGSRLQRVPVVGEELRPPFDRAATAGSTVQQAGRDIQTGTDQLGQLLGLLTAALPILLVVSFWALARWRYAQRVRLARAIEAYDGPDVAPIKAVAGLDLASLGLNPRTAGPVDQPPVDQPPVDRPPVEPQPPADPPTGGFTPPASPEPR</sequence>
<evidence type="ECO:0000256" key="2">
    <source>
        <dbReference type="SAM" id="Phobius"/>
    </source>
</evidence>
<keyword evidence="2" id="KW-1133">Transmembrane helix</keyword>
<dbReference type="Proteomes" id="UP001321421">
    <property type="component" value="Chromosome"/>
</dbReference>
<gene>
    <name evidence="3" type="ORF">GCM10025872_17130</name>
</gene>
<dbReference type="EMBL" id="AP027735">
    <property type="protein sequence ID" value="BDZ58056.1"/>
    <property type="molecule type" value="Genomic_DNA"/>
</dbReference>
<feature type="transmembrane region" description="Helical" evidence="2">
    <location>
        <begin position="112"/>
        <end position="132"/>
    </location>
</feature>
<evidence type="ECO:0000256" key="1">
    <source>
        <dbReference type="SAM" id="MobiDB-lite"/>
    </source>
</evidence>
<evidence type="ECO:0008006" key="5">
    <source>
        <dbReference type="Google" id="ProtNLM"/>
    </source>
</evidence>